<comment type="caution">
    <text evidence="2">The sequence shown here is derived from an EMBL/GenBank/DDBJ whole genome shotgun (WGS) entry which is preliminary data.</text>
</comment>
<evidence type="ECO:0000256" key="1">
    <source>
        <dbReference type="SAM" id="MobiDB-lite"/>
    </source>
</evidence>
<gene>
    <name evidence="2" type="ORF">PoB_000924000</name>
</gene>
<dbReference type="Proteomes" id="UP000735302">
    <property type="component" value="Unassembled WGS sequence"/>
</dbReference>
<evidence type="ECO:0000313" key="2">
    <source>
        <dbReference type="EMBL" id="GFN82734.1"/>
    </source>
</evidence>
<sequence length="77" mass="8233">MLINESDSHRFDWYPCHPVKLTVTASPQQGDLRLSDPPSGQGAGGGARASNRRIPADLRADSLATVPPTPPTKVSLR</sequence>
<accession>A0AAV3YJR2</accession>
<evidence type="ECO:0000313" key="3">
    <source>
        <dbReference type="Proteomes" id="UP000735302"/>
    </source>
</evidence>
<keyword evidence="3" id="KW-1185">Reference proteome</keyword>
<dbReference type="AlphaFoldDB" id="A0AAV3YJR2"/>
<organism evidence="2 3">
    <name type="scientific">Plakobranchus ocellatus</name>
    <dbReference type="NCBI Taxonomy" id="259542"/>
    <lineage>
        <taxon>Eukaryota</taxon>
        <taxon>Metazoa</taxon>
        <taxon>Spiralia</taxon>
        <taxon>Lophotrochozoa</taxon>
        <taxon>Mollusca</taxon>
        <taxon>Gastropoda</taxon>
        <taxon>Heterobranchia</taxon>
        <taxon>Euthyneura</taxon>
        <taxon>Panpulmonata</taxon>
        <taxon>Sacoglossa</taxon>
        <taxon>Placobranchoidea</taxon>
        <taxon>Plakobranchidae</taxon>
        <taxon>Plakobranchus</taxon>
    </lineage>
</organism>
<dbReference type="EMBL" id="BLXT01001037">
    <property type="protein sequence ID" value="GFN82734.1"/>
    <property type="molecule type" value="Genomic_DNA"/>
</dbReference>
<proteinExistence type="predicted"/>
<feature type="region of interest" description="Disordered" evidence="1">
    <location>
        <begin position="24"/>
        <end position="77"/>
    </location>
</feature>
<protein>
    <submittedName>
        <fullName evidence="2">Uncharacterized protein</fullName>
    </submittedName>
</protein>
<name>A0AAV3YJR2_9GAST</name>
<reference evidence="2 3" key="1">
    <citation type="journal article" date="2021" name="Elife">
        <title>Chloroplast acquisition without the gene transfer in kleptoplastic sea slugs, Plakobranchus ocellatus.</title>
        <authorList>
            <person name="Maeda T."/>
            <person name="Takahashi S."/>
            <person name="Yoshida T."/>
            <person name="Shimamura S."/>
            <person name="Takaki Y."/>
            <person name="Nagai Y."/>
            <person name="Toyoda A."/>
            <person name="Suzuki Y."/>
            <person name="Arimoto A."/>
            <person name="Ishii H."/>
            <person name="Satoh N."/>
            <person name="Nishiyama T."/>
            <person name="Hasebe M."/>
            <person name="Maruyama T."/>
            <person name="Minagawa J."/>
            <person name="Obokata J."/>
            <person name="Shigenobu S."/>
        </authorList>
    </citation>
    <scope>NUCLEOTIDE SEQUENCE [LARGE SCALE GENOMIC DNA]</scope>
</reference>